<dbReference type="PROSITE" id="PS50084">
    <property type="entry name" value="KH_TYPE_1"/>
    <property type="match status" value="1"/>
</dbReference>
<comment type="caution">
    <text evidence="3">The sequence shown here is derived from an EMBL/GenBank/DDBJ whole genome shotgun (WGS) entry which is preliminary data.</text>
</comment>
<dbReference type="AlphaFoldDB" id="A0A816GWX4"/>
<dbReference type="InterPro" id="IPR036612">
    <property type="entry name" value="KH_dom_type_1_sf"/>
</dbReference>
<dbReference type="SUPFAM" id="SSF54791">
    <property type="entry name" value="Eukaryotic type KH-domain (KH-domain type I)"/>
    <property type="match status" value="1"/>
</dbReference>
<dbReference type="OrthoDB" id="442947at2759"/>
<protein>
    <recommendedName>
        <fullName evidence="2">K Homology domain-containing protein</fullName>
    </recommendedName>
</protein>
<organism evidence="3 4">
    <name type="scientific">Rotaria magnacalcarata</name>
    <dbReference type="NCBI Taxonomy" id="392030"/>
    <lineage>
        <taxon>Eukaryota</taxon>
        <taxon>Metazoa</taxon>
        <taxon>Spiralia</taxon>
        <taxon>Gnathifera</taxon>
        <taxon>Rotifera</taxon>
        <taxon>Eurotatoria</taxon>
        <taxon>Bdelloidea</taxon>
        <taxon>Philodinida</taxon>
        <taxon>Philodinidae</taxon>
        <taxon>Rotaria</taxon>
    </lineage>
</organism>
<accession>A0A816GWX4</accession>
<feature type="domain" description="K Homology" evidence="2">
    <location>
        <begin position="119"/>
        <end position="181"/>
    </location>
</feature>
<dbReference type="Gene3D" id="3.30.1370.10">
    <property type="entry name" value="K Homology domain, type 1"/>
    <property type="match status" value="1"/>
</dbReference>
<dbReference type="InterPro" id="IPR004088">
    <property type="entry name" value="KH_dom_type_1"/>
</dbReference>
<dbReference type="Pfam" id="PF00013">
    <property type="entry name" value="KH_1"/>
    <property type="match status" value="1"/>
</dbReference>
<gene>
    <name evidence="3" type="ORF">KQP761_LOCUS35967</name>
</gene>
<dbReference type="EMBL" id="CAJNOW010020305">
    <property type="protein sequence ID" value="CAF1678478.1"/>
    <property type="molecule type" value="Genomic_DNA"/>
</dbReference>
<proteinExistence type="predicted"/>
<keyword evidence="1" id="KW-0694">RNA-binding</keyword>
<dbReference type="GO" id="GO:0003723">
    <property type="term" value="F:RNA binding"/>
    <property type="evidence" value="ECO:0007669"/>
    <property type="project" value="UniProtKB-UniRule"/>
</dbReference>
<evidence type="ECO:0000259" key="2">
    <source>
        <dbReference type="Pfam" id="PF00013"/>
    </source>
</evidence>
<evidence type="ECO:0000256" key="1">
    <source>
        <dbReference type="PROSITE-ProRule" id="PRU00117"/>
    </source>
</evidence>
<sequence>MIYAAGIIGQSWYIKNKYHASNGNNHTEYQQIDYYWSKTLSLTTSFGLPKYPTLSKIVKNILIISHGNSNVARGFSINEHNVTENRTLLSLSSINGLRSTWDGNNYMNYPQNNGPMPPTTQVTIPHALSACLIDPRGARKAQIRPQSDCVIKFDDQLPSNDRIISKIGMPNNITQAEYLMQTAAKQS</sequence>
<evidence type="ECO:0000313" key="4">
    <source>
        <dbReference type="Proteomes" id="UP000663834"/>
    </source>
</evidence>
<name>A0A816GWX4_9BILA</name>
<reference evidence="3" key="1">
    <citation type="submission" date="2021-02" db="EMBL/GenBank/DDBJ databases">
        <authorList>
            <person name="Nowell W R."/>
        </authorList>
    </citation>
    <scope>NUCLEOTIDE SEQUENCE</scope>
</reference>
<dbReference type="Proteomes" id="UP000663834">
    <property type="component" value="Unassembled WGS sequence"/>
</dbReference>
<evidence type="ECO:0000313" key="3">
    <source>
        <dbReference type="EMBL" id="CAF1678478.1"/>
    </source>
</evidence>